<dbReference type="EMBL" id="BAABAH010000001">
    <property type="protein sequence ID" value="GAA3802434.1"/>
    <property type="molecule type" value="Genomic_DNA"/>
</dbReference>
<dbReference type="Gene3D" id="1.20.120.680">
    <property type="entry name" value="Formiminotetrahydrofolate cyclodeaminase monomer, up-and-down helical bundle"/>
    <property type="match status" value="1"/>
</dbReference>
<dbReference type="RefSeq" id="WP_344771881.1">
    <property type="nucleotide sequence ID" value="NZ_BAABAH010000001.1"/>
</dbReference>
<keyword evidence="3" id="KW-1185">Reference proteome</keyword>
<dbReference type="Proteomes" id="UP001501821">
    <property type="component" value="Unassembled WGS sequence"/>
</dbReference>
<dbReference type="SUPFAM" id="SSF101262">
    <property type="entry name" value="Methenyltetrahydrofolate cyclohydrolase-like"/>
    <property type="match status" value="1"/>
</dbReference>
<accession>A0ABP7HZB4</accession>
<proteinExistence type="predicted"/>
<gene>
    <name evidence="2" type="ORF">GCM10022242_01800</name>
</gene>
<feature type="domain" description="Cyclodeaminase/cyclohydrolase" evidence="1">
    <location>
        <begin position="12"/>
        <end position="179"/>
    </location>
</feature>
<comment type="caution">
    <text evidence="2">The sequence shown here is derived from an EMBL/GenBank/DDBJ whole genome shotgun (WGS) entry which is preliminary data.</text>
</comment>
<dbReference type="InterPro" id="IPR036178">
    <property type="entry name" value="Formintransfe-cycloase-like_sf"/>
</dbReference>
<sequence>MAHDDDVDGGELTDFLNRLAARTPTPAGGSVAALCTAQAAALVAMVARYCDTEELAERAEGLVDEAQRLMADDERAFGAVAAAWKLPRGSEHDADRRAAINDALLAASEPQARLVETAVDVLVLIDQLRHAAAPRPGLASDLVAAAEVARTASAIARMNVESNVRTLPDSEERERLLRRMGVMKGRA</sequence>
<reference evidence="3" key="1">
    <citation type="journal article" date="2019" name="Int. J. Syst. Evol. Microbiol.">
        <title>The Global Catalogue of Microorganisms (GCM) 10K type strain sequencing project: providing services to taxonomists for standard genome sequencing and annotation.</title>
        <authorList>
            <consortium name="The Broad Institute Genomics Platform"/>
            <consortium name="The Broad Institute Genome Sequencing Center for Infectious Disease"/>
            <person name="Wu L."/>
            <person name="Ma J."/>
        </authorList>
    </citation>
    <scope>NUCLEOTIDE SEQUENCE [LARGE SCALE GENOMIC DNA]</scope>
    <source>
        <strain evidence="3">JCM 16953</strain>
    </source>
</reference>
<evidence type="ECO:0000313" key="2">
    <source>
        <dbReference type="EMBL" id="GAA3802434.1"/>
    </source>
</evidence>
<evidence type="ECO:0000313" key="3">
    <source>
        <dbReference type="Proteomes" id="UP001501821"/>
    </source>
</evidence>
<organism evidence="2 3">
    <name type="scientific">Nocardioides panacisoli</name>
    <dbReference type="NCBI Taxonomy" id="627624"/>
    <lineage>
        <taxon>Bacteria</taxon>
        <taxon>Bacillati</taxon>
        <taxon>Actinomycetota</taxon>
        <taxon>Actinomycetes</taxon>
        <taxon>Propionibacteriales</taxon>
        <taxon>Nocardioidaceae</taxon>
        <taxon>Nocardioides</taxon>
    </lineage>
</organism>
<dbReference type="InterPro" id="IPR007044">
    <property type="entry name" value="Cyclodeamin/CycHdrlase"/>
</dbReference>
<name>A0ABP7HZB4_9ACTN</name>
<dbReference type="Pfam" id="PF04961">
    <property type="entry name" value="FTCD_C"/>
    <property type="match status" value="1"/>
</dbReference>
<evidence type="ECO:0000259" key="1">
    <source>
        <dbReference type="Pfam" id="PF04961"/>
    </source>
</evidence>
<protein>
    <recommendedName>
        <fullName evidence="1">Cyclodeaminase/cyclohydrolase domain-containing protein</fullName>
    </recommendedName>
</protein>